<accession>A0A317U3P5</accession>
<protein>
    <submittedName>
        <fullName evidence="2">YbaB/EbfC family DNA-binding protein</fullName>
    </submittedName>
</protein>
<dbReference type="AlphaFoldDB" id="A0A317U3P5"/>
<dbReference type="SUPFAM" id="SSF82607">
    <property type="entry name" value="YbaB-like"/>
    <property type="match status" value="1"/>
</dbReference>
<dbReference type="EMBL" id="QHJG01000018">
    <property type="protein sequence ID" value="PWY55457.1"/>
    <property type="molecule type" value="Genomic_DNA"/>
</dbReference>
<evidence type="ECO:0000313" key="3">
    <source>
        <dbReference type="Proteomes" id="UP000247152"/>
    </source>
</evidence>
<dbReference type="InterPro" id="IPR004401">
    <property type="entry name" value="YbaB/EbfC"/>
</dbReference>
<sequence length="124" mass="13499">MKSANMFTVDEDMLKSLGAGTLKVIRAKGIQMEAEIAAKLEELESLVVEGSSSNGLAKAKVNGTHQIIELSLDPAYSELDNKTKTCGLMTEAINDAIYKVNLTIENEISNIKYRYTGEVIKSLS</sequence>
<dbReference type="GO" id="GO:0003677">
    <property type="term" value="F:DNA binding"/>
    <property type="evidence" value="ECO:0007669"/>
    <property type="project" value="UniProtKB-KW"/>
</dbReference>
<evidence type="ECO:0000313" key="4">
    <source>
        <dbReference type="Proteomes" id="UP000287374"/>
    </source>
</evidence>
<dbReference type="Gene3D" id="3.30.1310.10">
    <property type="entry name" value="Nucleoid-associated protein YbaB-like domain"/>
    <property type="match status" value="1"/>
</dbReference>
<reference evidence="1 3" key="1">
    <citation type="submission" date="2018-05" db="EMBL/GenBank/DDBJ databases">
        <title>Legionella qingyii sp.nov., whole genome shotgun sequence.</title>
        <authorList>
            <person name="Wu H."/>
            <person name="Zhu Q."/>
            <person name="Hu C."/>
        </authorList>
    </citation>
    <scope>NUCLEOTIDE SEQUENCE [LARGE SCALE GENOMIC DNA]</scope>
    <source>
        <strain evidence="1 3">HEB18</strain>
    </source>
</reference>
<proteinExistence type="predicted"/>
<dbReference type="Proteomes" id="UP000287374">
    <property type="component" value="Unassembled WGS sequence"/>
</dbReference>
<evidence type="ECO:0000313" key="2">
    <source>
        <dbReference type="EMBL" id="RUR21339.1"/>
    </source>
</evidence>
<dbReference type="RefSeq" id="WP_110142865.1">
    <property type="nucleotide sequence ID" value="NZ_QHJG01000018.1"/>
</dbReference>
<reference evidence="2 4" key="2">
    <citation type="submission" date="2018-12" db="EMBL/GenBank/DDBJ databases">
        <title>Legionella sp,whole genome shotgun sequence.</title>
        <authorList>
            <person name="Wu H."/>
        </authorList>
    </citation>
    <scope>NUCLEOTIDE SEQUENCE [LARGE SCALE GENOMIC DNA]</scope>
    <source>
        <strain evidence="2">Km489</strain>
        <strain evidence="4">km489</strain>
    </source>
</reference>
<dbReference type="Pfam" id="PF02575">
    <property type="entry name" value="YbaB_DNA_bd"/>
    <property type="match status" value="1"/>
</dbReference>
<evidence type="ECO:0000313" key="1">
    <source>
        <dbReference type="EMBL" id="PWY55457.1"/>
    </source>
</evidence>
<comment type="caution">
    <text evidence="1">The sequence shown here is derived from an EMBL/GenBank/DDBJ whole genome shotgun (WGS) entry which is preliminary data.</text>
</comment>
<dbReference type="Proteomes" id="UP000247152">
    <property type="component" value="Unassembled WGS sequence"/>
</dbReference>
<name>A0A317U3P5_9GAMM</name>
<keyword evidence="2" id="KW-0238">DNA-binding</keyword>
<organism evidence="1 3">
    <name type="scientific">Legionella qingyii</name>
    <dbReference type="NCBI Taxonomy" id="2184757"/>
    <lineage>
        <taxon>Bacteria</taxon>
        <taxon>Pseudomonadati</taxon>
        <taxon>Pseudomonadota</taxon>
        <taxon>Gammaproteobacteria</taxon>
        <taxon>Legionellales</taxon>
        <taxon>Legionellaceae</taxon>
        <taxon>Legionella</taxon>
    </lineage>
</organism>
<dbReference type="OrthoDB" id="5653689at2"/>
<keyword evidence="4" id="KW-1185">Reference proteome</keyword>
<dbReference type="InterPro" id="IPR036894">
    <property type="entry name" value="YbaB-like_sf"/>
</dbReference>
<dbReference type="EMBL" id="RZGX01000017">
    <property type="protein sequence ID" value="RUR21339.1"/>
    <property type="molecule type" value="Genomic_DNA"/>
</dbReference>
<gene>
    <name evidence="1" type="ORF">DGG96_11805</name>
    <name evidence="2" type="ORF">ELY20_12630</name>
</gene>